<evidence type="ECO:0000256" key="7">
    <source>
        <dbReference type="PROSITE-ProRule" id="PRU00221"/>
    </source>
</evidence>
<dbReference type="Proteomes" id="UP001408356">
    <property type="component" value="Unassembled WGS sequence"/>
</dbReference>
<feature type="compositionally biased region" description="Polar residues" evidence="8">
    <location>
        <begin position="470"/>
        <end position="481"/>
    </location>
</feature>
<dbReference type="PROSITE" id="PS00678">
    <property type="entry name" value="WD_REPEATS_1"/>
    <property type="match status" value="1"/>
</dbReference>
<sequence length="1218" mass="132913">MSLLNTEGDAVALRRVTPPSSPMRRDFVLNPITALAFYTSPKTGRLYLLAGEDNHINLYDVGASEQCGEIGVFLAQSVHGIAVSSDDGANQRILVWGGFSVAVLPIEAVEAVICGNRGACTASGPMLTARASDWILEGVLSPHGNNELALLTAHNELIMARYSEEHGSIEFLDMCSPSRPILYSGNLSWETPDCVLVAAGTVFGEIVVWKYHAAPQEHQSQCEVLFVFSGHEGSIFGVHISPVIDLETGERLRLLASCSDDRTIRIWDITDPQDLSSSTHDEYQKKILAVRQTGFGDSIEATSEEETSARCLAVAMGHISRIWQVEFSQQQSIDNISSSIELWSFGEDATTQKWTLSLGTPKHREETAVAIRGTDLPTRTGGRLISEAIFANHDGKNIWSHAMTVGKHGQSFVVTGASDGKISMIGDDKRVFTAKTLDAVPPAPETTATDSDDIIKASDTTAAHSRDSRLVTSEEVTGVTNDENEGTRAPPKKRKAKKPAKDFFNRYAILSGGSILTSTKNGRFFVGDAVSQPSWKELLLPDAFRGVASTYAVVKGTTNASVAFIGTADGNIFVYQSADSSNLHHLTKVHGKVSDMFSMPPGTHSSHELQASEVATESDCSVRRNRTKLLITVLGSETASLLDFEVFGSPQGMKKVDVPVDSRFVVTSAAIHGTWIILGSRTGYISVLEASTVRSYRPRSTVEPKSNDCVTSITFLPTGADEKTLFFLTTSRDGKFRIYSIDHNDDNVVVTLIHETSPPFGPIVEGAWFSRNREGSTDLILYGFRSTKFVVWNETQRREIATIECGGGHRTFAYDPLPDSSDAFRLVWTQASQLCFFSQNHACHRALKSGGHGREIKAISSSGELVATAAEDTTIRIWSYESRCSDNQKALQCLAVLENHTAGIQSLKWYKQSHLFSSAGNKEFFVWRIGRLESEYQGLAVKCEAAYPDRTDDVDLRIMNFDVDCADDPSNEDAFFYVTMALSNSTLLTYTYSEAAGFKLVAQGAYTGACMTQIRHLHTDRTHIQILTAATDGHMAIWETKMSSLDDTQVCDYTSQAVTKLHQSTMKSLDTRTVSSEIGTSYLVVTGGDDNAFGVTHILRSSTSGSIAVKSKSIVRSAHAAALTGIAILNLSPDGENAVVVSCSNDQRVKRWHVMNWQSNEMKVKLLDNRYSSVADAGDLEVLEDATRFVVGGVGLEIWHVEDQGNDGKPSGYLQSTI</sequence>
<keyword evidence="10" id="KW-1185">Reference proteome</keyword>
<evidence type="ECO:0000256" key="3">
    <source>
        <dbReference type="ARBA" id="ARBA00022574"/>
    </source>
</evidence>
<evidence type="ECO:0000256" key="2">
    <source>
        <dbReference type="ARBA" id="ARBA00022490"/>
    </source>
</evidence>
<comment type="subcellular location">
    <subcellularLocation>
        <location evidence="1">Cytoplasm</location>
    </subcellularLocation>
</comment>
<dbReference type="InterPro" id="IPR011041">
    <property type="entry name" value="Quinoprot_gluc/sorb_DH_b-prop"/>
</dbReference>
<evidence type="ECO:0000256" key="6">
    <source>
        <dbReference type="ARBA" id="ARBA00038255"/>
    </source>
</evidence>
<keyword evidence="5" id="KW-0677">Repeat</keyword>
<evidence type="ECO:0000256" key="5">
    <source>
        <dbReference type="ARBA" id="ARBA00022737"/>
    </source>
</evidence>
<feature type="repeat" description="WD" evidence="7">
    <location>
        <begin position="236"/>
        <end position="277"/>
    </location>
</feature>
<dbReference type="InterPro" id="IPR036322">
    <property type="entry name" value="WD40_repeat_dom_sf"/>
</dbReference>
<evidence type="ECO:0000256" key="4">
    <source>
        <dbReference type="ARBA" id="ARBA00022694"/>
    </source>
</evidence>
<keyword evidence="2" id="KW-0963">Cytoplasm</keyword>
<dbReference type="InterPro" id="IPR051973">
    <property type="entry name" value="tRNA_Anticodon_Mtase-Reg"/>
</dbReference>
<dbReference type="PANTHER" id="PTHR14344">
    <property type="entry name" value="WD REPEAT PROTEIN"/>
    <property type="match status" value="1"/>
</dbReference>
<dbReference type="Pfam" id="PF00400">
    <property type="entry name" value="WD40"/>
    <property type="match status" value="3"/>
</dbReference>
<evidence type="ECO:0000256" key="8">
    <source>
        <dbReference type="SAM" id="MobiDB-lite"/>
    </source>
</evidence>
<keyword evidence="4" id="KW-0819">tRNA processing</keyword>
<dbReference type="InterPro" id="IPR019775">
    <property type="entry name" value="WD40_repeat_CS"/>
</dbReference>
<evidence type="ECO:0000256" key="1">
    <source>
        <dbReference type="ARBA" id="ARBA00004496"/>
    </source>
</evidence>
<protein>
    <submittedName>
        <fullName evidence="9">WD40-repeat-containing domain protein</fullName>
    </submittedName>
</protein>
<organism evidence="9 10">
    <name type="scientific">Seiridium unicorne</name>
    <dbReference type="NCBI Taxonomy" id="138068"/>
    <lineage>
        <taxon>Eukaryota</taxon>
        <taxon>Fungi</taxon>
        <taxon>Dikarya</taxon>
        <taxon>Ascomycota</taxon>
        <taxon>Pezizomycotina</taxon>
        <taxon>Sordariomycetes</taxon>
        <taxon>Xylariomycetidae</taxon>
        <taxon>Amphisphaeriales</taxon>
        <taxon>Sporocadaceae</taxon>
        <taxon>Seiridium</taxon>
    </lineage>
</organism>
<dbReference type="SUPFAM" id="SSF50978">
    <property type="entry name" value="WD40 repeat-like"/>
    <property type="match status" value="2"/>
</dbReference>
<evidence type="ECO:0000313" key="9">
    <source>
        <dbReference type="EMBL" id="KAK9420384.1"/>
    </source>
</evidence>
<keyword evidence="3 7" id="KW-0853">WD repeat</keyword>
<dbReference type="InterPro" id="IPR015943">
    <property type="entry name" value="WD40/YVTN_repeat-like_dom_sf"/>
</dbReference>
<evidence type="ECO:0000313" key="10">
    <source>
        <dbReference type="Proteomes" id="UP001408356"/>
    </source>
</evidence>
<comment type="similarity">
    <text evidence="6">Belongs to the WD repeat WDR6 family.</text>
</comment>
<accession>A0ABR2V0P1</accession>
<feature type="repeat" description="WD" evidence="7">
    <location>
        <begin position="849"/>
        <end position="882"/>
    </location>
</feature>
<dbReference type="SMART" id="SM00320">
    <property type="entry name" value="WD40"/>
    <property type="match status" value="9"/>
</dbReference>
<comment type="caution">
    <text evidence="9">The sequence shown here is derived from an EMBL/GenBank/DDBJ whole genome shotgun (WGS) entry which is preliminary data.</text>
</comment>
<name>A0ABR2V0P1_9PEZI</name>
<dbReference type="SUPFAM" id="SSF50952">
    <property type="entry name" value="Soluble quinoprotein glucose dehydrogenase"/>
    <property type="match status" value="1"/>
</dbReference>
<dbReference type="PROSITE" id="PS50294">
    <property type="entry name" value="WD_REPEATS_REGION"/>
    <property type="match status" value="1"/>
</dbReference>
<reference evidence="9 10" key="1">
    <citation type="journal article" date="2024" name="J. Plant Pathol.">
        <title>Sequence and assembly of the genome of Seiridium unicorne, isolate CBS 538.82, causal agent of cypress canker disease.</title>
        <authorList>
            <person name="Scali E."/>
            <person name="Rocca G.D."/>
            <person name="Danti R."/>
            <person name="Garbelotto M."/>
            <person name="Barberini S."/>
            <person name="Baroncelli R."/>
            <person name="Emiliani G."/>
        </authorList>
    </citation>
    <scope>NUCLEOTIDE SEQUENCE [LARGE SCALE GENOMIC DNA]</scope>
    <source>
        <strain evidence="9 10">BM-138-508</strain>
    </source>
</reference>
<feature type="region of interest" description="Disordered" evidence="8">
    <location>
        <begin position="440"/>
        <end position="498"/>
    </location>
</feature>
<proteinExistence type="inferred from homology"/>
<dbReference type="PANTHER" id="PTHR14344:SF3">
    <property type="entry name" value="WD REPEAT-CONTAINING PROTEIN 6"/>
    <property type="match status" value="1"/>
</dbReference>
<dbReference type="EMBL" id="JARVKF010000235">
    <property type="protein sequence ID" value="KAK9420384.1"/>
    <property type="molecule type" value="Genomic_DNA"/>
</dbReference>
<gene>
    <name evidence="9" type="ORF">SUNI508_06380</name>
</gene>
<dbReference type="PROSITE" id="PS50082">
    <property type="entry name" value="WD_REPEATS_2"/>
    <property type="match status" value="2"/>
</dbReference>
<dbReference type="Gene3D" id="2.130.10.10">
    <property type="entry name" value="YVTN repeat-like/Quinoprotein amine dehydrogenase"/>
    <property type="match status" value="4"/>
</dbReference>
<dbReference type="InterPro" id="IPR001680">
    <property type="entry name" value="WD40_rpt"/>
</dbReference>